<keyword evidence="1" id="KW-0812">Transmembrane</keyword>
<keyword evidence="1" id="KW-1133">Transmembrane helix</keyword>
<keyword evidence="3" id="KW-1185">Reference proteome</keyword>
<reference evidence="2 3" key="1">
    <citation type="submission" date="2021-04" db="EMBL/GenBank/DDBJ databases">
        <title>Ruania sp. nov., isolated from sandy soil of mangrove forest.</title>
        <authorList>
            <person name="Ge X."/>
            <person name="Huang R."/>
            <person name="Liu W."/>
        </authorList>
    </citation>
    <scope>NUCLEOTIDE SEQUENCE [LARGE SCALE GENOMIC DNA]</scope>
    <source>
        <strain evidence="2 3">N2-46</strain>
    </source>
</reference>
<name>A0ABS7S369_9MICO</name>
<keyword evidence="1" id="KW-0472">Membrane</keyword>
<evidence type="ECO:0000313" key="2">
    <source>
        <dbReference type="EMBL" id="MBZ2194796.1"/>
    </source>
</evidence>
<feature type="transmembrane region" description="Helical" evidence="1">
    <location>
        <begin position="20"/>
        <end position="40"/>
    </location>
</feature>
<evidence type="ECO:0000313" key="3">
    <source>
        <dbReference type="Proteomes" id="UP000826651"/>
    </source>
</evidence>
<protein>
    <recommendedName>
        <fullName evidence="4">LPXTG-motif cell wall anchor domain-containing protein</fullName>
    </recommendedName>
</protein>
<accession>A0ABS7S369</accession>
<organism evidence="2 3">
    <name type="scientific">Occultella gossypii</name>
    <dbReference type="NCBI Taxonomy" id="2800820"/>
    <lineage>
        <taxon>Bacteria</taxon>
        <taxon>Bacillati</taxon>
        <taxon>Actinomycetota</taxon>
        <taxon>Actinomycetes</taxon>
        <taxon>Micrococcales</taxon>
        <taxon>Ruaniaceae</taxon>
        <taxon>Occultella</taxon>
    </lineage>
</organism>
<sequence length="50" mass="5178">MYSSRVPGIGLTAGLAYTGMATGLYLLVALIAVVGGLLLLRAARMKRRAA</sequence>
<dbReference type="Proteomes" id="UP000826651">
    <property type="component" value="Unassembled WGS sequence"/>
</dbReference>
<dbReference type="RefSeq" id="WP_223402060.1">
    <property type="nucleotide sequence ID" value="NZ_JAGSHT010000002.1"/>
</dbReference>
<proteinExistence type="predicted"/>
<dbReference type="EMBL" id="JAGSHT010000002">
    <property type="protein sequence ID" value="MBZ2194796.1"/>
    <property type="molecule type" value="Genomic_DNA"/>
</dbReference>
<gene>
    <name evidence="2" type="ORF">KCQ71_01425</name>
</gene>
<evidence type="ECO:0008006" key="4">
    <source>
        <dbReference type="Google" id="ProtNLM"/>
    </source>
</evidence>
<comment type="caution">
    <text evidence="2">The sequence shown here is derived from an EMBL/GenBank/DDBJ whole genome shotgun (WGS) entry which is preliminary data.</text>
</comment>
<evidence type="ECO:0000256" key="1">
    <source>
        <dbReference type="SAM" id="Phobius"/>
    </source>
</evidence>